<proteinExistence type="predicted"/>
<feature type="transmembrane region" description="Helical" evidence="5">
    <location>
        <begin position="216"/>
        <end position="237"/>
    </location>
</feature>
<sequence length="315" mass="34602">MSDHRVWNSPECVELNEDCTVEGTLYGYRPSLGANAFFAAFFGLCFVLNLGFGIRWKTWTYMIAMCLGCATEAGGYIGRVMMYNDVFSEVGFQLQICLLIIAPAFTSAAIYITLKHFTLTLGTGWSRLRPSLYTWIFIAGDLTSLVLQGSGGGLAATADDGSSLQDVGTNLMIAGVVFQVVILGIFGILLTEYAFRTYRRRSQLSSEASAYLQDTKFRLFAGAIFLAYIGILTRCIYRIPELSGGWGSELMRNEPEFIALEGVMIVLAVGALTFLHPGFCFPVLGNTFSKNTPSVKSTSDSIPLDERYRVTHSTV</sequence>
<dbReference type="AlphaFoldDB" id="A0A6A5TLV8"/>
<gene>
    <name evidence="6" type="ORF">CC80DRAFT_136460</name>
</gene>
<evidence type="ECO:0000256" key="3">
    <source>
        <dbReference type="ARBA" id="ARBA00022989"/>
    </source>
</evidence>
<feature type="transmembrane region" description="Helical" evidence="5">
    <location>
        <begin position="59"/>
        <end position="78"/>
    </location>
</feature>
<feature type="transmembrane region" description="Helical" evidence="5">
    <location>
        <begin position="132"/>
        <end position="151"/>
    </location>
</feature>
<keyword evidence="7" id="KW-1185">Reference proteome</keyword>
<dbReference type="GO" id="GO:0005886">
    <property type="term" value="C:plasma membrane"/>
    <property type="evidence" value="ECO:0007669"/>
    <property type="project" value="TreeGrafter"/>
</dbReference>
<dbReference type="GO" id="GO:0000324">
    <property type="term" value="C:fungal-type vacuole"/>
    <property type="evidence" value="ECO:0007669"/>
    <property type="project" value="TreeGrafter"/>
</dbReference>
<protein>
    <submittedName>
        <fullName evidence="6">RTA1-domain-containing protein</fullName>
    </submittedName>
</protein>
<dbReference type="OrthoDB" id="4521223at2759"/>
<dbReference type="Pfam" id="PF04479">
    <property type="entry name" value="RTA1"/>
    <property type="match status" value="1"/>
</dbReference>
<dbReference type="PANTHER" id="PTHR31465">
    <property type="entry name" value="PROTEIN RTA1-RELATED"/>
    <property type="match status" value="1"/>
</dbReference>
<organism evidence="6 7">
    <name type="scientific">Byssothecium circinans</name>
    <dbReference type="NCBI Taxonomy" id="147558"/>
    <lineage>
        <taxon>Eukaryota</taxon>
        <taxon>Fungi</taxon>
        <taxon>Dikarya</taxon>
        <taxon>Ascomycota</taxon>
        <taxon>Pezizomycotina</taxon>
        <taxon>Dothideomycetes</taxon>
        <taxon>Pleosporomycetidae</taxon>
        <taxon>Pleosporales</taxon>
        <taxon>Massarineae</taxon>
        <taxon>Massarinaceae</taxon>
        <taxon>Byssothecium</taxon>
    </lineage>
</organism>
<evidence type="ECO:0000256" key="5">
    <source>
        <dbReference type="SAM" id="Phobius"/>
    </source>
</evidence>
<accession>A0A6A5TLV8</accession>
<keyword evidence="3 5" id="KW-1133">Transmembrane helix</keyword>
<keyword evidence="2 5" id="KW-0812">Transmembrane</keyword>
<evidence type="ECO:0000313" key="7">
    <source>
        <dbReference type="Proteomes" id="UP000800035"/>
    </source>
</evidence>
<feature type="transmembrane region" description="Helical" evidence="5">
    <location>
        <begin position="257"/>
        <end position="284"/>
    </location>
</feature>
<keyword evidence="4 5" id="KW-0472">Membrane</keyword>
<dbReference type="PANTHER" id="PTHR31465:SF8">
    <property type="entry name" value="DOMAIN PROTEIN, PUTATIVE (AFU_ORTHOLOGUE AFUA_6G14140)-RELATED"/>
    <property type="match status" value="1"/>
</dbReference>
<feature type="transmembrane region" description="Helical" evidence="5">
    <location>
        <begin position="32"/>
        <end position="52"/>
    </location>
</feature>
<dbReference type="Proteomes" id="UP000800035">
    <property type="component" value="Unassembled WGS sequence"/>
</dbReference>
<name>A0A6A5TLV8_9PLEO</name>
<evidence type="ECO:0000256" key="4">
    <source>
        <dbReference type="ARBA" id="ARBA00023136"/>
    </source>
</evidence>
<dbReference type="EMBL" id="ML977002">
    <property type="protein sequence ID" value="KAF1953671.1"/>
    <property type="molecule type" value="Genomic_DNA"/>
</dbReference>
<evidence type="ECO:0000256" key="2">
    <source>
        <dbReference type="ARBA" id="ARBA00022692"/>
    </source>
</evidence>
<evidence type="ECO:0000256" key="1">
    <source>
        <dbReference type="ARBA" id="ARBA00004141"/>
    </source>
</evidence>
<feature type="transmembrane region" description="Helical" evidence="5">
    <location>
        <begin position="171"/>
        <end position="195"/>
    </location>
</feature>
<dbReference type="InterPro" id="IPR007568">
    <property type="entry name" value="RTA1"/>
</dbReference>
<evidence type="ECO:0000313" key="6">
    <source>
        <dbReference type="EMBL" id="KAF1953671.1"/>
    </source>
</evidence>
<reference evidence="6" key="1">
    <citation type="journal article" date="2020" name="Stud. Mycol.">
        <title>101 Dothideomycetes genomes: a test case for predicting lifestyles and emergence of pathogens.</title>
        <authorList>
            <person name="Haridas S."/>
            <person name="Albert R."/>
            <person name="Binder M."/>
            <person name="Bloem J."/>
            <person name="Labutti K."/>
            <person name="Salamov A."/>
            <person name="Andreopoulos B."/>
            <person name="Baker S."/>
            <person name="Barry K."/>
            <person name="Bills G."/>
            <person name="Bluhm B."/>
            <person name="Cannon C."/>
            <person name="Castanera R."/>
            <person name="Culley D."/>
            <person name="Daum C."/>
            <person name="Ezra D."/>
            <person name="Gonzalez J."/>
            <person name="Henrissat B."/>
            <person name="Kuo A."/>
            <person name="Liang C."/>
            <person name="Lipzen A."/>
            <person name="Lutzoni F."/>
            <person name="Magnuson J."/>
            <person name="Mondo S."/>
            <person name="Nolan M."/>
            <person name="Ohm R."/>
            <person name="Pangilinan J."/>
            <person name="Park H.-J."/>
            <person name="Ramirez L."/>
            <person name="Alfaro M."/>
            <person name="Sun H."/>
            <person name="Tritt A."/>
            <person name="Yoshinaga Y."/>
            <person name="Zwiers L.-H."/>
            <person name="Turgeon B."/>
            <person name="Goodwin S."/>
            <person name="Spatafora J."/>
            <person name="Crous P."/>
            <person name="Grigoriev I."/>
        </authorList>
    </citation>
    <scope>NUCLEOTIDE SEQUENCE</scope>
    <source>
        <strain evidence="6">CBS 675.92</strain>
    </source>
</reference>
<comment type="subcellular location">
    <subcellularLocation>
        <location evidence="1">Membrane</location>
        <topology evidence="1">Multi-pass membrane protein</topology>
    </subcellularLocation>
</comment>
<feature type="transmembrane region" description="Helical" evidence="5">
    <location>
        <begin position="90"/>
        <end position="112"/>
    </location>
</feature>